<protein>
    <recommendedName>
        <fullName evidence="2">DUF1206 domain-containing protein</fullName>
    </recommendedName>
</protein>
<evidence type="ECO:0000313" key="4">
    <source>
        <dbReference type="Proteomes" id="UP000535890"/>
    </source>
</evidence>
<feature type="transmembrane region" description="Helical" evidence="1">
    <location>
        <begin position="49"/>
        <end position="67"/>
    </location>
</feature>
<keyword evidence="1" id="KW-0812">Transmembrane</keyword>
<feature type="transmembrane region" description="Helical" evidence="1">
    <location>
        <begin position="227"/>
        <end position="255"/>
    </location>
</feature>
<dbReference type="Pfam" id="PF06724">
    <property type="entry name" value="DUF1206"/>
    <property type="match status" value="2"/>
</dbReference>
<feature type="transmembrane region" description="Helical" evidence="1">
    <location>
        <begin position="275"/>
        <end position="299"/>
    </location>
</feature>
<accession>A0A7Y9E224</accession>
<feature type="transmembrane region" description="Helical" evidence="1">
    <location>
        <begin position="186"/>
        <end position="207"/>
    </location>
</feature>
<feature type="domain" description="DUF1206" evidence="2">
    <location>
        <begin position="235"/>
        <end position="303"/>
    </location>
</feature>
<name>A0A7Y9E224_9PSEU</name>
<keyword evidence="1" id="KW-1133">Transmembrane helix</keyword>
<keyword evidence="4" id="KW-1185">Reference proteome</keyword>
<dbReference type="Proteomes" id="UP000535890">
    <property type="component" value="Unassembled WGS sequence"/>
</dbReference>
<dbReference type="AlphaFoldDB" id="A0A7Y9E224"/>
<sequence>MTPADVPADAPSVGVATRRARLRRAVAGMADARGDAGPYGVELLGRGGLVSYGVLHLLLAGLAVVLMRGSPTVHADQQGAIAVIAGIGPVGAALLGLSILGLVAFGVWQTRAALVGFRWVSGGERFRKRCGAAGKAIAMFSMASLAFKPAIGPFRGPPPGGPPAPSAPHGVSDLVASLFALPGGRIVVGVAAAVALGMACGMCWTGLHATYLGDLHAARLTRRLRRIAVIAGSYGNLARATLTGSVGILFAVAAITGDAHRSGGFTQAMWFIEGAGPFGVVAMVGVSGGLAAYGVYCFIDAYARRV</sequence>
<evidence type="ECO:0000259" key="2">
    <source>
        <dbReference type="Pfam" id="PF06724"/>
    </source>
</evidence>
<dbReference type="EMBL" id="JACCBN010000001">
    <property type="protein sequence ID" value="NYD39482.1"/>
    <property type="molecule type" value="Genomic_DNA"/>
</dbReference>
<dbReference type="InterPro" id="IPR009597">
    <property type="entry name" value="DUF1206"/>
</dbReference>
<reference evidence="3 4" key="1">
    <citation type="submission" date="2020-07" db="EMBL/GenBank/DDBJ databases">
        <title>Sequencing the genomes of 1000 actinobacteria strains.</title>
        <authorList>
            <person name="Klenk H.-P."/>
        </authorList>
    </citation>
    <scope>NUCLEOTIDE SEQUENCE [LARGE SCALE GENOMIC DNA]</scope>
    <source>
        <strain evidence="3 4">DSM 45772</strain>
    </source>
</reference>
<feature type="domain" description="DUF1206" evidence="2">
    <location>
        <begin position="48"/>
        <end position="114"/>
    </location>
</feature>
<proteinExistence type="predicted"/>
<feature type="transmembrane region" description="Helical" evidence="1">
    <location>
        <begin position="79"/>
        <end position="108"/>
    </location>
</feature>
<comment type="caution">
    <text evidence="3">The sequence shown here is derived from an EMBL/GenBank/DDBJ whole genome shotgun (WGS) entry which is preliminary data.</text>
</comment>
<dbReference type="RefSeq" id="WP_179796794.1">
    <property type="nucleotide sequence ID" value="NZ_BAABHP010000009.1"/>
</dbReference>
<gene>
    <name evidence="3" type="ORF">BJ983_005584</name>
</gene>
<evidence type="ECO:0000256" key="1">
    <source>
        <dbReference type="SAM" id="Phobius"/>
    </source>
</evidence>
<organism evidence="3 4">
    <name type="scientific">Actinomycetospora corticicola</name>
    <dbReference type="NCBI Taxonomy" id="663602"/>
    <lineage>
        <taxon>Bacteria</taxon>
        <taxon>Bacillati</taxon>
        <taxon>Actinomycetota</taxon>
        <taxon>Actinomycetes</taxon>
        <taxon>Pseudonocardiales</taxon>
        <taxon>Pseudonocardiaceae</taxon>
        <taxon>Actinomycetospora</taxon>
    </lineage>
</organism>
<evidence type="ECO:0000313" key="3">
    <source>
        <dbReference type="EMBL" id="NYD39482.1"/>
    </source>
</evidence>
<keyword evidence="1" id="KW-0472">Membrane</keyword>